<accession>U6M8V2</accession>
<proteinExistence type="predicted"/>
<dbReference type="VEuPathDB" id="ToxoDB:EMWEY_00004290"/>
<dbReference type="EMBL" id="HG720457">
    <property type="protein sequence ID" value="CDJ59493.1"/>
    <property type="molecule type" value="Genomic_DNA"/>
</dbReference>
<dbReference type="OMA" id="CADAYSI"/>
<evidence type="ECO:0000256" key="1">
    <source>
        <dbReference type="SAM" id="MobiDB-lite"/>
    </source>
</evidence>
<name>U6M8V2_EIMMA</name>
<keyword evidence="3" id="KW-1185">Reference proteome</keyword>
<dbReference type="RefSeq" id="XP_013336141.1">
    <property type="nucleotide sequence ID" value="XM_013480687.1"/>
</dbReference>
<reference evidence="2" key="1">
    <citation type="submission" date="2013-10" db="EMBL/GenBank/DDBJ databases">
        <title>Genomic analysis of the causative agents of coccidiosis in chickens.</title>
        <authorList>
            <person name="Reid A.J."/>
            <person name="Blake D."/>
            <person name="Billington K."/>
            <person name="Browne H."/>
            <person name="Dunn M."/>
            <person name="Hung S."/>
            <person name="Kawahara F."/>
            <person name="Miranda-Saavedra D."/>
            <person name="Mourier T."/>
            <person name="Nagra H."/>
            <person name="Otto T.D."/>
            <person name="Rawlings N."/>
            <person name="Sanchez A."/>
            <person name="Sanders M."/>
            <person name="Subramaniam C."/>
            <person name="Tay Y."/>
            <person name="Dear P."/>
            <person name="Doerig C."/>
            <person name="Gruber A."/>
            <person name="Parkinson J."/>
            <person name="Shirley M."/>
            <person name="Wan K.L."/>
            <person name="Berriman M."/>
            <person name="Tomley F."/>
            <person name="Pain A."/>
        </authorList>
    </citation>
    <scope>NUCLEOTIDE SEQUENCE [LARGE SCALE GENOMIC DNA]</scope>
    <source>
        <strain evidence="2">Weybridge</strain>
    </source>
</reference>
<sequence length="645" mass="68789">MGKYALLFPRLVNNAQLLITQTAKVCPKQLLDAALLAPPLLPRDVASPPTSQGTPESPILASLADSWRSTAVLRNPQIGLPNSPKDQAKIVSDLQRSKAQRTWAILEMRAVAALPSLSPAGILQFLFLAQRGNCRPQHFLAEVGLARSVLPGVLIAMASVHTREYTIVLRRFMLEGEPAAAPVDTFWLLWTANDLALFCKLLAESVTQCIHRADEAALVEKLLSQVAANLSYFSPEDAALVLWAAAVESSSCLREALLLQRQAATGEAARRIEGPKACQASSTSSTPGAPAFETGDSRPCKPGIPLFVLLLQRLASQLQEADLNDCMRAFFAASRICAGPLSQGVSALSPPLHSGSAAPPLGAISAALEPLRLLTQHLRCNLSTASASAKLRIISSSIHLLHFLSQRKGPRGVSLQEAVATAVNAAAGVGLSPTTSLELLPNGSAESGPKPSTGKRVGNPICAKQAKKVAVLKTPLFALSSTARRCRRAVNSDPYPAGVYQAAAAAQLEEALLETLAATISSLCSSPGDMKATEGMVLLELVWHLRMHYSFPVTLACLEGVYFYLLANIHQLSASDVVALTASFELCHSTDSEETNCGFEGQLPGDVAQKPHMQRHLKQLVKAQHTQRTYYAGAFTPRRKTGPSP</sequence>
<evidence type="ECO:0000313" key="2">
    <source>
        <dbReference type="EMBL" id="CDJ59493.1"/>
    </source>
</evidence>
<feature type="region of interest" description="Disordered" evidence="1">
    <location>
        <begin position="438"/>
        <end position="457"/>
    </location>
</feature>
<protein>
    <submittedName>
        <fullName evidence="2">Uncharacterized protein</fullName>
    </submittedName>
</protein>
<dbReference type="Proteomes" id="UP000030763">
    <property type="component" value="Unassembled WGS sequence"/>
</dbReference>
<reference evidence="2" key="2">
    <citation type="submission" date="2013-10" db="EMBL/GenBank/DDBJ databases">
        <authorList>
            <person name="Aslett M."/>
        </authorList>
    </citation>
    <scope>NUCLEOTIDE SEQUENCE [LARGE SCALE GENOMIC DNA]</scope>
    <source>
        <strain evidence="2">Weybridge</strain>
    </source>
</reference>
<feature type="region of interest" description="Disordered" evidence="1">
    <location>
        <begin position="274"/>
        <end position="297"/>
    </location>
</feature>
<organism evidence="2 3">
    <name type="scientific">Eimeria maxima</name>
    <name type="common">Coccidian parasite</name>
    <dbReference type="NCBI Taxonomy" id="5804"/>
    <lineage>
        <taxon>Eukaryota</taxon>
        <taxon>Sar</taxon>
        <taxon>Alveolata</taxon>
        <taxon>Apicomplexa</taxon>
        <taxon>Conoidasida</taxon>
        <taxon>Coccidia</taxon>
        <taxon>Eucoccidiorida</taxon>
        <taxon>Eimeriorina</taxon>
        <taxon>Eimeriidae</taxon>
        <taxon>Eimeria</taxon>
    </lineage>
</organism>
<dbReference type="GeneID" id="25334415"/>
<evidence type="ECO:0000313" key="3">
    <source>
        <dbReference type="Proteomes" id="UP000030763"/>
    </source>
</evidence>
<dbReference type="OrthoDB" id="346058at2759"/>
<gene>
    <name evidence="2" type="ORF">EMWEY_00004290</name>
</gene>
<dbReference type="AlphaFoldDB" id="U6M8V2"/>